<name>A0A0D1YYH8_9PEZI</name>
<dbReference type="Pfam" id="PF13532">
    <property type="entry name" value="2OG-FeII_Oxy_2"/>
    <property type="match status" value="1"/>
</dbReference>
<dbReference type="VEuPathDB" id="FungiDB:PV09_03617"/>
<feature type="domain" description="Fe2OG dioxygenase" evidence="7">
    <location>
        <begin position="246"/>
        <end position="377"/>
    </location>
</feature>
<evidence type="ECO:0000256" key="2">
    <source>
        <dbReference type="ARBA" id="ARBA00022771"/>
    </source>
</evidence>
<dbReference type="PANTHER" id="PTHR31212">
    <property type="entry name" value="ALPHA-KETOGLUTARATE-DEPENDENT DIOXYGENASE ALKB HOMOLOG 3"/>
    <property type="match status" value="1"/>
</dbReference>
<feature type="compositionally biased region" description="Basic residues" evidence="5">
    <location>
        <begin position="1"/>
        <end position="11"/>
    </location>
</feature>
<dbReference type="GO" id="GO:0008270">
    <property type="term" value="F:zinc ion binding"/>
    <property type="evidence" value="ECO:0007669"/>
    <property type="project" value="UniProtKB-KW"/>
</dbReference>
<protein>
    <recommendedName>
        <fullName evidence="11">Fe2OG dioxygenase domain-containing protein</fullName>
    </recommendedName>
</protein>
<keyword evidence="2 4" id="KW-0863">Zinc-finger</keyword>
<dbReference type="Pfam" id="PF06839">
    <property type="entry name" value="Zn_ribbon_GRF"/>
    <property type="match status" value="1"/>
</dbReference>
<dbReference type="PANTHER" id="PTHR31212:SF4">
    <property type="entry name" value="ALPHA-KETOGLUTARATE-DEPENDENT DIOXYGENASE ALKB HOMOLOG 3"/>
    <property type="match status" value="1"/>
</dbReference>
<dbReference type="SUPFAM" id="SSF51197">
    <property type="entry name" value="Clavaminate synthase-like"/>
    <property type="match status" value="1"/>
</dbReference>
<feature type="domain" description="CUE" evidence="6">
    <location>
        <begin position="30"/>
        <end position="73"/>
    </location>
</feature>
<keyword evidence="3" id="KW-0862">Zinc</keyword>
<dbReference type="AlphaFoldDB" id="A0A0D1YYH8"/>
<evidence type="ECO:0000259" key="6">
    <source>
        <dbReference type="PROSITE" id="PS51140"/>
    </source>
</evidence>
<dbReference type="PROSITE" id="PS51471">
    <property type="entry name" value="FE2OG_OXY"/>
    <property type="match status" value="1"/>
</dbReference>
<organism evidence="9 10">
    <name type="scientific">Verruconis gallopava</name>
    <dbReference type="NCBI Taxonomy" id="253628"/>
    <lineage>
        <taxon>Eukaryota</taxon>
        <taxon>Fungi</taxon>
        <taxon>Dikarya</taxon>
        <taxon>Ascomycota</taxon>
        <taxon>Pezizomycotina</taxon>
        <taxon>Dothideomycetes</taxon>
        <taxon>Pleosporomycetidae</taxon>
        <taxon>Venturiales</taxon>
        <taxon>Sympoventuriaceae</taxon>
        <taxon>Verruconis</taxon>
    </lineage>
</organism>
<gene>
    <name evidence="9" type="ORF">PV09_03617</name>
</gene>
<feature type="compositionally biased region" description="Basic and acidic residues" evidence="5">
    <location>
        <begin position="12"/>
        <end position="21"/>
    </location>
</feature>
<evidence type="ECO:0000259" key="8">
    <source>
        <dbReference type="PROSITE" id="PS51999"/>
    </source>
</evidence>
<feature type="region of interest" description="Disordered" evidence="5">
    <location>
        <begin position="1"/>
        <end position="30"/>
    </location>
</feature>
<dbReference type="PROSITE" id="PS51999">
    <property type="entry name" value="ZF_GRF"/>
    <property type="match status" value="1"/>
</dbReference>
<dbReference type="GO" id="GO:0051213">
    <property type="term" value="F:dioxygenase activity"/>
    <property type="evidence" value="ECO:0007669"/>
    <property type="project" value="InterPro"/>
</dbReference>
<proteinExistence type="predicted"/>
<evidence type="ECO:0008006" key="11">
    <source>
        <dbReference type="Google" id="ProtNLM"/>
    </source>
</evidence>
<dbReference type="InterPro" id="IPR032854">
    <property type="entry name" value="ALKBH3"/>
</dbReference>
<sequence length="462" mass="52219">MDGFVSRKRRRLSQEPEERRPPSTLMDEDDTETKLATLASLHPDLDQTVIFEALLASEGSVELASDILGSGVESPAPRKKFNPSGVMGYQSSLTAFNITSTGASVATKSLTKKGKTLHLFSPEDISKHTPCSIIHNFLPSDEADALLLELLKEAPTYSRDKFKLFDRVVESPHTFCFYADSWNEAEKRRTEYYYNGGRVSDIRPSLPEMLKVRSKVQSAVNDEIQKRMKLNPGGKKLLFQDPEPWEPNAAFVNCYDGGQESVGYHSDHLTYLGPRAIIGSLSLGVAREFRVRKIVARDEDSLKDPNGLPPKSWIKDKSESRADAEGQISIHLPHNSLLVMHANMQEEWKHSIAPAQVIDPHPLAKNKRLNITYRCYKANLHPRFTPRCKCNIPCVLRCVQRKKENRGRYMWMCYAGYTEGQQGCSFFQWAEFDEDGRPPWDKNYKGNANVERSGTTTVTNST</sequence>
<dbReference type="HOGENOM" id="CLU_026011_0_0_1"/>
<evidence type="ECO:0000313" key="9">
    <source>
        <dbReference type="EMBL" id="KIW05762.1"/>
    </source>
</evidence>
<dbReference type="InterPro" id="IPR003892">
    <property type="entry name" value="CUE"/>
</dbReference>
<dbReference type="EMBL" id="KN847537">
    <property type="protein sequence ID" value="KIW05762.1"/>
    <property type="molecule type" value="Genomic_DNA"/>
</dbReference>
<dbReference type="Proteomes" id="UP000053259">
    <property type="component" value="Unassembled WGS sequence"/>
</dbReference>
<accession>A0A0D1YYH8</accession>
<feature type="domain" description="GRF-type" evidence="8">
    <location>
        <begin position="388"/>
        <end position="433"/>
    </location>
</feature>
<dbReference type="GO" id="GO:0043130">
    <property type="term" value="F:ubiquitin binding"/>
    <property type="evidence" value="ECO:0007669"/>
    <property type="project" value="InterPro"/>
</dbReference>
<dbReference type="RefSeq" id="XP_016215631.1">
    <property type="nucleotide sequence ID" value="XM_016356838.1"/>
</dbReference>
<evidence type="ECO:0000256" key="5">
    <source>
        <dbReference type="SAM" id="MobiDB-lite"/>
    </source>
</evidence>
<evidence type="ECO:0000256" key="1">
    <source>
        <dbReference type="ARBA" id="ARBA00022723"/>
    </source>
</evidence>
<dbReference type="PROSITE" id="PS51140">
    <property type="entry name" value="CUE"/>
    <property type="match status" value="1"/>
</dbReference>
<dbReference type="CDD" id="cd14279">
    <property type="entry name" value="CUE"/>
    <property type="match status" value="1"/>
</dbReference>
<keyword evidence="1" id="KW-0479">Metal-binding</keyword>
<dbReference type="InterPro" id="IPR037151">
    <property type="entry name" value="AlkB-like_sf"/>
</dbReference>
<dbReference type="OrthoDB" id="545910at2759"/>
<dbReference type="InterPro" id="IPR005123">
    <property type="entry name" value="Oxoglu/Fe-dep_dioxygenase_dom"/>
</dbReference>
<evidence type="ECO:0000256" key="3">
    <source>
        <dbReference type="ARBA" id="ARBA00022833"/>
    </source>
</evidence>
<evidence type="ECO:0000259" key="7">
    <source>
        <dbReference type="PROSITE" id="PS51471"/>
    </source>
</evidence>
<dbReference type="GO" id="GO:0006307">
    <property type="term" value="P:DNA alkylation repair"/>
    <property type="evidence" value="ECO:0007669"/>
    <property type="project" value="InterPro"/>
</dbReference>
<evidence type="ECO:0000313" key="10">
    <source>
        <dbReference type="Proteomes" id="UP000053259"/>
    </source>
</evidence>
<feature type="region of interest" description="Disordered" evidence="5">
    <location>
        <begin position="300"/>
        <end position="319"/>
    </location>
</feature>
<dbReference type="InterPro" id="IPR027450">
    <property type="entry name" value="AlkB-like"/>
</dbReference>
<dbReference type="InterPro" id="IPR010666">
    <property type="entry name" value="Znf_GRF"/>
</dbReference>
<dbReference type="STRING" id="253628.A0A0D1YYH8"/>
<dbReference type="Gene3D" id="2.60.120.590">
    <property type="entry name" value="Alpha-ketoglutarate-dependent dioxygenase AlkB-like"/>
    <property type="match status" value="1"/>
</dbReference>
<dbReference type="InParanoid" id="A0A0D1YYH8"/>
<keyword evidence="10" id="KW-1185">Reference proteome</keyword>
<dbReference type="GeneID" id="27311590"/>
<dbReference type="FunFam" id="2.60.120.590:FF:000010">
    <property type="entry name" value="GRF zinc finger domain protein"/>
    <property type="match status" value="1"/>
</dbReference>
<evidence type="ECO:0000256" key="4">
    <source>
        <dbReference type="PROSITE-ProRule" id="PRU01343"/>
    </source>
</evidence>
<reference evidence="9 10" key="1">
    <citation type="submission" date="2015-01" db="EMBL/GenBank/DDBJ databases">
        <title>The Genome Sequence of Ochroconis gallopava CBS43764.</title>
        <authorList>
            <consortium name="The Broad Institute Genomics Platform"/>
            <person name="Cuomo C."/>
            <person name="de Hoog S."/>
            <person name="Gorbushina A."/>
            <person name="Stielow B."/>
            <person name="Teixiera M."/>
            <person name="Abouelleil A."/>
            <person name="Chapman S.B."/>
            <person name="Priest M."/>
            <person name="Young S.K."/>
            <person name="Wortman J."/>
            <person name="Nusbaum C."/>
            <person name="Birren B."/>
        </authorList>
    </citation>
    <scope>NUCLEOTIDE SEQUENCE [LARGE SCALE GENOMIC DNA]</scope>
    <source>
        <strain evidence="9 10">CBS 43764</strain>
    </source>
</reference>